<dbReference type="AlphaFoldDB" id="A0A2T2YNN5"/>
<evidence type="ECO:0000256" key="2">
    <source>
        <dbReference type="ARBA" id="ARBA00022748"/>
    </source>
</evidence>
<dbReference type="InterPro" id="IPR013766">
    <property type="entry name" value="Thioredoxin_domain"/>
</dbReference>
<evidence type="ECO:0000256" key="4">
    <source>
        <dbReference type="ARBA" id="ARBA00023284"/>
    </source>
</evidence>
<comment type="subcellular location">
    <subcellularLocation>
        <location evidence="1">Cell envelope</location>
    </subcellularLocation>
</comment>
<evidence type="ECO:0000313" key="7">
    <source>
        <dbReference type="Proteomes" id="UP000240357"/>
    </source>
</evidence>
<gene>
    <name evidence="6" type="ORF">AHMF7605_28325</name>
</gene>
<organism evidence="6 7">
    <name type="scientific">Adhaeribacter arboris</name>
    <dbReference type="NCBI Taxonomy" id="2072846"/>
    <lineage>
        <taxon>Bacteria</taxon>
        <taxon>Pseudomonadati</taxon>
        <taxon>Bacteroidota</taxon>
        <taxon>Cytophagia</taxon>
        <taxon>Cytophagales</taxon>
        <taxon>Hymenobacteraceae</taxon>
        <taxon>Adhaeribacter</taxon>
    </lineage>
</organism>
<dbReference type="Gene3D" id="3.40.30.10">
    <property type="entry name" value="Glutaredoxin"/>
    <property type="match status" value="1"/>
</dbReference>
<sequence>MMAYYSDEFDDYQDVYFKKDSISGRYFPASIKSKYPIWLRFTKGAQIPVYVIAGDTVIMNRVTSDQPYYTFKLTRPGEFGFYSLLNKKYLGMNAGDLSGIHNEEKIFRPRTKMLNYLYNERRALLERVKDSLALGPGFYNFIKTEITSTYLTALLAPYYLTPFNRQPLRKTYLDTLSNFYHTGFFTQDSLVFCSPHYRNCITFYNRFLSRQALQMPQEMEVLYQTAKSKFSGRVRDYALFSLLKENLPKNLGMEKYLAQYRTDITYQPYSRYLDSIANRPKTLVSDWAIAASYLESYQGKQITWQKLLEENKGKVMYVNFWASWFDPEILQIAPSIKLVNQFKDSNIVFVFIAVEFPDYKQKWKEAISVYGLNKSGLQHFKIEGKSRLTEFISGIPEGLSMPHYLLVDASGKVAAMDAKSPEDFQLRADILKLLKTNK</sequence>
<keyword evidence="2" id="KW-0201">Cytochrome c-type biogenesis</keyword>
<proteinExistence type="predicted"/>
<dbReference type="InterPro" id="IPR036249">
    <property type="entry name" value="Thioredoxin-like_sf"/>
</dbReference>
<evidence type="ECO:0000259" key="5">
    <source>
        <dbReference type="PROSITE" id="PS51352"/>
    </source>
</evidence>
<dbReference type="EMBL" id="PYFT01000001">
    <property type="protein sequence ID" value="PSR57108.1"/>
    <property type="molecule type" value="Genomic_DNA"/>
</dbReference>
<dbReference type="InterPro" id="IPR050553">
    <property type="entry name" value="Thioredoxin_ResA/DsbE_sf"/>
</dbReference>
<dbReference type="Proteomes" id="UP000240357">
    <property type="component" value="Unassembled WGS sequence"/>
</dbReference>
<evidence type="ECO:0000256" key="3">
    <source>
        <dbReference type="ARBA" id="ARBA00023157"/>
    </source>
</evidence>
<accession>A0A2T2YNN5</accession>
<evidence type="ECO:0000313" key="6">
    <source>
        <dbReference type="EMBL" id="PSR57108.1"/>
    </source>
</evidence>
<dbReference type="PROSITE" id="PS51352">
    <property type="entry name" value="THIOREDOXIN_2"/>
    <property type="match status" value="1"/>
</dbReference>
<reference evidence="6 7" key="1">
    <citation type="submission" date="2018-03" db="EMBL/GenBank/DDBJ databases">
        <title>Adhaeribacter sp. HMF7605 Genome sequencing and assembly.</title>
        <authorList>
            <person name="Kang H."/>
            <person name="Kang J."/>
            <person name="Cha I."/>
            <person name="Kim H."/>
            <person name="Joh K."/>
        </authorList>
    </citation>
    <scope>NUCLEOTIDE SEQUENCE [LARGE SCALE GENOMIC DNA]</scope>
    <source>
        <strain evidence="6 7">HMF7605</strain>
    </source>
</reference>
<keyword evidence="4" id="KW-0676">Redox-active center</keyword>
<comment type="caution">
    <text evidence="6">The sequence shown here is derived from an EMBL/GenBank/DDBJ whole genome shotgun (WGS) entry which is preliminary data.</text>
</comment>
<evidence type="ECO:0000256" key="1">
    <source>
        <dbReference type="ARBA" id="ARBA00004196"/>
    </source>
</evidence>
<dbReference type="SUPFAM" id="SSF52833">
    <property type="entry name" value="Thioredoxin-like"/>
    <property type="match status" value="1"/>
</dbReference>
<dbReference type="PANTHER" id="PTHR42852:SF6">
    <property type="entry name" value="THIOL:DISULFIDE INTERCHANGE PROTEIN DSBE"/>
    <property type="match status" value="1"/>
</dbReference>
<dbReference type="PANTHER" id="PTHR42852">
    <property type="entry name" value="THIOL:DISULFIDE INTERCHANGE PROTEIN DSBE"/>
    <property type="match status" value="1"/>
</dbReference>
<keyword evidence="7" id="KW-1185">Reference proteome</keyword>
<dbReference type="GO" id="GO:0017004">
    <property type="term" value="P:cytochrome complex assembly"/>
    <property type="evidence" value="ECO:0007669"/>
    <property type="project" value="UniProtKB-KW"/>
</dbReference>
<feature type="domain" description="Thioredoxin" evidence="5">
    <location>
        <begin position="282"/>
        <end position="435"/>
    </location>
</feature>
<keyword evidence="3" id="KW-1015">Disulfide bond</keyword>
<dbReference type="GO" id="GO:0030313">
    <property type="term" value="C:cell envelope"/>
    <property type="evidence" value="ECO:0007669"/>
    <property type="project" value="UniProtKB-SubCell"/>
</dbReference>
<protein>
    <recommendedName>
        <fullName evidence="5">Thioredoxin domain-containing protein</fullName>
    </recommendedName>
</protein>
<name>A0A2T2YNN5_9BACT</name>